<dbReference type="PANTHER" id="PTHR22916:SF3">
    <property type="entry name" value="UDP-GLCNAC:BETAGAL BETA-1,3-N-ACETYLGLUCOSAMINYLTRANSFERASE-LIKE PROTEIN 1"/>
    <property type="match status" value="1"/>
</dbReference>
<evidence type="ECO:0000313" key="2">
    <source>
        <dbReference type="EMBL" id="KAA6337957.1"/>
    </source>
</evidence>
<keyword evidence="2" id="KW-0808">Transferase</keyword>
<proteinExistence type="predicted"/>
<sequence>MNKTIINFIVRGKIYLKTIEVMLTASTYLFKKGISENDAREAKQLLHHTSPNPITSSVCENEILPPTCDLQIIVPCYKVEKYVKECMDSILSQQTQYSFHVVAVNDGSPDNTGQILKQYENDSRVTILTQENRGLSGARNAALEKIYGKYVTFVDSDDYLSSNAIQSWMDAAFAEDADIVEGGHEMFNNNWRIIKKELYPQKQIINYALGTLKGFSWGKVFRAELFTQIHFPEKYWFEDTIMAYLLFPLCKKAVVIPSCVYRYRRNMMGITMTAKGKPKSLDSHYITLAMLRDRNALGIQKDQAFYEQSIRQIRMNFIRALKLPANIRYALFVESCLLYDKELSGFSTCSHRLRPLEDALRKRNYTKFLLNLFISKLPA</sequence>
<dbReference type="EMBL" id="SNRY01000655">
    <property type="protein sequence ID" value="KAA6337957.1"/>
    <property type="molecule type" value="Genomic_DNA"/>
</dbReference>
<dbReference type="EC" id="2.4.-.-" evidence="2"/>
<dbReference type="CDD" id="cd00761">
    <property type="entry name" value="Glyco_tranf_GTA_type"/>
    <property type="match status" value="1"/>
</dbReference>
<dbReference type="PANTHER" id="PTHR22916">
    <property type="entry name" value="GLYCOSYLTRANSFERASE"/>
    <property type="match status" value="1"/>
</dbReference>
<dbReference type="SUPFAM" id="SSF53448">
    <property type="entry name" value="Nucleotide-diphospho-sugar transferases"/>
    <property type="match status" value="1"/>
</dbReference>
<reference evidence="2" key="1">
    <citation type="submission" date="2019-03" db="EMBL/GenBank/DDBJ databases">
        <title>Single cell metagenomics reveals metabolic interactions within the superorganism composed of flagellate Streblomastix strix and complex community of Bacteroidetes bacteria on its surface.</title>
        <authorList>
            <person name="Treitli S.C."/>
            <person name="Kolisko M."/>
            <person name="Husnik F."/>
            <person name="Keeling P."/>
            <person name="Hampl V."/>
        </authorList>
    </citation>
    <scope>NUCLEOTIDE SEQUENCE</scope>
    <source>
        <strain evidence="2">STM</strain>
    </source>
</reference>
<name>A0A5J4RVD0_9ZZZZ</name>
<accession>A0A5J4RVD0</accession>
<keyword evidence="2" id="KW-0328">Glycosyltransferase</keyword>
<dbReference type="Gene3D" id="3.90.550.10">
    <property type="entry name" value="Spore Coat Polysaccharide Biosynthesis Protein SpsA, Chain A"/>
    <property type="match status" value="1"/>
</dbReference>
<comment type="caution">
    <text evidence="2">The sequence shown here is derived from an EMBL/GenBank/DDBJ whole genome shotgun (WGS) entry which is preliminary data.</text>
</comment>
<dbReference type="InterPro" id="IPR029044">
    <property type="entry name" value="Nucleotide-diphossugar_trans"/>
</dbReference>
<dbReference type="InterPro" id="IPR001173">
    <property type="entry name" value="Glyco_trans_2-like"/>
</dbReference>
<dbReference type="Pfam" id="PF00535">
    <property type="entry name" value="Glycos_transf_2"/>
    <property type="match status" value="1"/>
</dbReference>
<dbReference type="GO" id="GO:0016758">
    <property type="term" value="F:hexosyltransferase activity"/>
    <property type="evidence" value="ECO:0007669"/>
    <property type="project" value="UniProtKB-ARBA"/>
</dbReference>
<protein>
    <submittedName>
        <fullName evidence="2">Putative glycosyltransferase EpsJ</fullName>
        <ecNumber evidence="2">2.4.-.-</ecNumber>
    </submittedName>
</protein>
<dbReference type="AlphaFoldDB" id="A0A5J4RVD0"/>
<gene>
    <name evidence="2" type="ORF">EZS27_013989</name>
</gene>
<evidence type="ECO:0000259" key="1">
    <source>
        <dbReference type="Pfam" id="PF00535"/>
    </source>
</evidence>
<organism evidence="2">
    <name type="scientific">termite gut metagenome</name>
    <dbReference type="NCBI Taxonomy" id="433724"/>
    <lineage>
        <taxon>unclassified sequences</taxon>
        <taxon>metagenomes</taxon>
        <taxon>organismal metagenomes</taxon>
    </lineage>
</organism>
<feature type="domain" description="Glycosyltransferase 2-like" evidence="1">
    <location>
        <begin position="72"/>
        <end position="198"/>
    </location>
</feature>